<comment type="caution">
    <text evidence="9">The sequence shown here is derived from an EMBL/GenBank/DDBJ whole genome shotgun (WGS) entry which is preliminary data.</text>
</comment>
<keyword evidence="4 7" id="KW-0812">Transmembrane</keyword>
<dbReference type="GO" id="GO:0016759">
    <property type="term" value="F:cellulose synthase activity"/>
    <property type="evidence" value="ECO:0007669"/>
    <property type="project" value="InterPro"/>
</dbReference>
<dbReference type="Pfam" id="PF13632">
    <property type="entry name" value="Glyco_trans_2_3"/>
    <property type="match status" value="1"/>
</dbReference>
<evidence type="ECO:0000259" key="8">
    <source>
        <dbReference type="Pfam" id="PF13632"/>
    </source>
</evidence>
<feature type="transmembrane region" description="Helical" evidence="7">
    <location>
        <begin position="412"/>
        <end position="428"/>
    </location>
</feature>
<feature type="transmembrane region" description="Helical" evidence="7">
    <location>
        <begin position="449"/>
        <end position="469"/>
    </location>
</feature>
<dbReference type="InterPro" id="IPR003919">
    <property type="entry name" value="Cell_synth_A"/>
</dbReference>
<dbReference type="InterPro" id="IPR029044">
    <property type="entry name" value="Nucleotide-diphossugar_trans"/>
</dbReference>
<dbReference type="EMBL" id="ASWJ01000011">
    <property type="protein sequence ID" value="EOW79893.1"/>
    <property type="molecule type" value="Genomic_DNA"/>
</dbReference>
<dbReference type="AlphaFoldDB" id="S1N2T0"/>
<evidence type="ECO:0000313" key="10">
    <source>
        <dbReference type="Proteomes" id="UP000014113"/>
    </source>
</evidence>
<evidence type="ECO:0000256" key="5">
    <source>
        <dbReference type="ARBA" id="ARBA00022989"/>
    </source>
</evidence>
<name>S1N2T0_9ENTE</name>
<dbReference type="GO" id="GO:0006011">
    <property type="term" value="P:UDP-alpha-D-glucose metabolic process"/>
    <property type="evidence" value="ECO:0007669"/>
    <property type="project" value="InterPro"/>
</dbReference>
<keyword evidence="2" id="KW-0328">Glycosyltransferase</keyword>
<dbReference type="Proteomes" id="UP000014113">
    <property type="component" value="Unassembled WGS sequence"/>
</dbReference>
<reference evidence="9 10" key="1">
    <citation type="submission" date="2013-03" db="EMBL/GenBank/DDBJ databases">
        <title>The Genome Sequence of Enterococcus columbae ATCC_51263 (PacBio/Illumina hybrid assembly).</title>
        <authorList>
            <consortium name="The Broad Institute Genomics Platform"/>
            <consortium name="The Broad Institute Genome Sequencing Center for Infectious Disease"/>
            <person name="Earl A."/>
            <person name="Russ C."/>
            <person name="Gilmore M."/>
            <person name="Surin D."/>
            <person name="Walker B."/>
            <person name="Young S."/>
            <person name="Zeng Q."/>
            <person name="Gargeya S."/>
            <person name="Fitzgerald M."/>
            <person name="Haas B."/>
            <person name="Abouelleil A."/>
            <person name="Allen A.W."/>
            <person name="Alvarado L."/>
            <person name="Arachchi H.M."/>
            <person name="Berlin A.M."/>
            <person name="Chapman S.B."/>
            <person name="Gainer-Dewar J."/>
            <person name="Goldberg J."/>
            <person name="Griggs A."/>
            <person name="Gujja S."/>
            <person name="Hansen M."/>
            <person name="Howarth C."/>
            <person name="Imamovic A."/>
            <person name="Ireland A."/>
            <person name="Larimer J."/>
            <person name="McCowan C."/>
            <person name="Murphy C."/>
            <person name="Pearson M."/>
            <person name="Poon T.W."/>
            <person name="Priest M."/>
            <person name="Roberts A."/>
            <person name="Saif S."/>
            <person name="Shea T."/>
            <person name="Sisk P."/>
            <person name="Sykes S."/>
            <person name="Wortman J."/>
            <person name="Nusbaum C."/>
            <person name="Birren B."/>
        </authorList>
    </citation>
    <scope>NUCLEOTIDE SEQUENCE [LARGE SCALE GENOMIC DNA]</scope>
    <source>
        <strain evidence="9 10">ATCC 51263</strain>
    </source>
</reference>
<dbReference type="GO" id="GO:0005886">
    <property type="term" value="C:plasma membrane"/>
    <property type="evidence" value="ECO:0007669"/>
    <property type="project" value="TreeGrafter"/>
</dbReference>
<feature type="transmembrane region" description="Helical" evidence="7">
    <location>
        <begin position="34"/>
        <end position="59"/>
    </location>
</feature>
<feature type="transmembrane region" description="Helical" evidence="7">
    <location>
        <begin position="6"/>
        <end position="22"/>
    </location>
</feature>
<evidence type="ECO:0000256" key="7">
    <source>
        <dbReference type="SAM" id="Phobius"/>
    </source>
</evidence>
<dbReference type="PATRIC" id="fig|1121865.3.peg.2000"/>
<sequence length="541" mass="62231">MHLGKKIIFSLAFLITVIYLIWRGYATLPIHGPIYLFVLGVLLWGAEIFASLTGAILIWNKQKVQPLFTPKATRDEFPAIDVLIVTHNETTKLLHKTINAAVNMDYPQKEKVQIHLCDDGNRKEMQKLAQNFNIHYIGMEHNQHAKAGNINHALSLTTAPLVAIFDADMIPYPNFLLETVPFFIENQKKRQKDAKVLPLGLLQTPQSFYNADLFQYNLFTETSVANEQDFFSREINVLNNAHGAAIYTGSNTVIARAAIEAAGGFPTDTLTEDFELGAKINMAGFQNLSTLFPLASGLTPVDIKDMLKQRIRWGRGVLQSVRNIHLLTTKHLTLGQKLVYLNSYLYWWSFFRRMCFIVAPILYTLFGWQIVQANFWTVLCFWLPCQFFQHLALKEVTSKVSTQRWGEIQETILAPYLVLPILAQFFGLKERHFQVTDKNATRSKKDWRYGIPHLILWLLALAGIIRFNLDKSPLELLNGSVITFWLFNHLFNLSFALLFFIGRPSYREHERFLNSYPIYITAHHKRYQFHTVDLSDNGLAF</sequence>
<dbReference type="GO" id="GO:0035438">
    <property type="term" value="F:cyclic-di-GMP binding"/>
    <property type="evidence" value="ECO:0007669"/>
    <property type="project" value="InterPro"/>
</dbReference>
<evidence type="ECO:0000256" key="3">
    <source>
        <dbReference type="ARBA" id="ARBA00022679"/>
    </source>
</evidence>
<evidence type="ECO:0000256" key="2">
    <source>
        <dbReference type="ARBA" id="ARBA00022676"/>
    </source>
</evidence>
<gene>
    <name evidence="9" type="ORF">I568_02244</name>
</gene>
<comment type="subcellular location">
    <subcellularLocation>
        <location evidence="1">Membrane</location>
        <topology evidence="1">Multi-pass membrane protein</topology>
    </subcellularLocation>
</comment>
<dbReference type="STRING" id="1121865.OMW_02051"/>
<evidence type="ECO:0000256" key="6">
    <source>
        <dbReference type="ARBA" id="ARBA00023136"/>
    </source>
</evidence>
<organism evidence="9 10">
    <name type="scientific">Enterococcus columbae DSM 7374 = ATCC 51263</name>
    <dbReference type="NCBI Taxonomy" id="1121865"/>
    <lineage>
        <taxon>Bacteria</taxon>
        <taxon>Bacillati</taxon>
        <taxon>Bacillota</taxon>
        <taxon>Bacilli</taxon>
        <taxon>Lactobacillales</taxon>
        <taxon>Enterococcaceae</taxon>
        <taxon>Enterococcus</taxon>
    </lineage>
</organism>
<evidence type="ECO:0000313" key="9">
    <source>
        <dbReference type="EMBL" id="EOW79893.1"/>
    </source>
</evidence>
<feature type="domain" description="Glycosyltransferase 2-like" evidence="8">
    <location>
        <begin position="162"/>
        <end position="383"/>
    </location>
</feature>
<dbReference type="OrthoDB" id="9766299at2"/>
<dbReference type="PRINTS" id="PR01439">
    <property type="entry name" value="CELLSNTHASEA"/>
</dbReference>
<proteinExistence type="predicted"/>
<evidence type="ECO:0000256" key="4">
    <source>
        <dbReference type="ARBA" id="ARBA00022692"/>
    </source>
</evidence>
<keyword evidence="3" id="KW-0808">Transferase</keyword>
<feature type="transmembrane region" description="Helical" evidence="7">
    <location>
        <begin position="481"/>
        <end position="501"/>
    </location>
</feature>
<keyword evidence="10" id="KW-1185">Reference proteome</keyword>
<feature type="transmembrane region" description="Helical" evidence="7">
    <location>
        <begin position="345"/>
        <end position="366"/>
    </location>
</feature>
<dbReference type="PANTHER" id="PTHR43867:SF2">
    <property type="entry name" value="CELLULOSE SYNTHASE CATALYTIC SUBUNIT A [UDP-FORMING]"/>
    <property type="match status" value="1"/>
</dbReference>
<accession>S1N2T0</accession>
<dbReference type="RefSeq" id="WP_016184157.1">
    <property type="nucleotide sequence ID" value="NZ_JXKI01000010.1"/>
</dbReference>
<dbReference type="SUPFAM" id="SSF53448">
    <property type="entry name" value="Nucleotide-diphospho-sugar transferases"/>
    <property type="match status" value="1"/>
</dbReference>
<dbReference type="Gene3D" id="3.90.550.10">
    <property type="entry name" value="Spore Coat Polysaccharide Biosynthesis Protein SpsA, Chain A"/>
    <property type="match status" value="1"/>
</dbReference>
<protein>
    <recommendedName>
        <fullName evidence="8">Glycosyltransferase 2-like domain-containing protein</fullName>
    </recommendedName>
</protein>
<evidence type="ECO:0000256" key="1">
    <source>
        <dbReference type="ARBA" id="ARBA00004141"/>
    </source>
</evidence>
<dbReference type="InterPro" id="IPR001173">
    <property type="entry name" value="Glyco_trans_2-like"/>
</dbReference>
<dbReference type="CDD" id="cd06421">
    <property type="entry name" value="CESA_CelA_like"/>
    <property type="match status" value="1"/>
</dbReference>
<dbReference type="PANTHER" id="PTHR43867">
    <property type="entry name" value="CELLULOSE SYNTHASE CATALYTIC SUBUNIT A [UDP-FORMING]"/>
    <property type="match status" value="1"/>
</dbReference>
<dbReference type="InterPro" id="IPR050321">
    <property type="entry name" value="Glycosyltr_2/OpgH_subfam"/>
</dbReference>
<keyword evidence="5 7" id="KW-1133">Transmembrane helix</keyword>
<dbReference type="eggNOG" id="COG1215">
    <property type="taxonomic scope" value="Bacteria"/>
</dbReference>
<keyword evidence="6 7" id="KW-0472">Membrane</keyword>